<gene>
    <name evidence="10" type="ORF">ACFSKX_09380</name>
</gene>
<dbReference type="PRINTS" id="PR00738">
    <property type="entry name" value="GLHYDRLASE20"/>
</dbReference>
<dbReference type="InterPro" id="IPR017853">
    <property type="entry name" value="GH"/>
</dbReference>
<protein>
    <recommendedName>
        <fullName evidence="3">beta-N-acetylhexosaminidase</fullName>
        <ecNumber evidence="3">3.2.1.52</ecNumber>
    </recommendedName>
    <alternativeName>
        <fullName evidence="6">Beta-N-acetylhexosaminidase</fullName>
    </alternativeName>
    <alternativeName>
        <fullName evidence="7">N-acetyl-beta-glucosaminidase</fullName>
    </alternativeName>
</protein>
<dbReference type="Gene3D" id="3.20.20.80">
    <property type="entry name" value="Glycosidases"/>
    <property type="match status" value="2"/>
</dbReference>
<comment type="caution">
    <text evidence="10">The sequence shown here is derived from an EMBL/GenBank/DDBJ whole genome shotgun (WGS) entry which is preliminary data.</text>
</comment>
<dbReference type="Pfam" id="PF02838">
    <property type="entry name" value="Glyco_hydro_20b"/>
    <property type="match status" value="1"/>
</dbReference>
<evidence type="ECO:0000256" key="4">
    <source>
        <dbReference type="ARBA" id="ARBA00022801"/>
    </source>
</evidence>
<sequence length="782" mass="88124">MFVSAANALGKEPLALMPYPQQFQRQQGQLQLGGELALEVRGPASARLDGALERFRQRLRRQSGIELRGGTQAAAKLTVEIARESAAITRLQQIQPPAEGYRLRVGAEGIQLRAETDLGALRGLQTLLQLIGDGGQLAAISVEDQPRFRWRGLLIDSVRHFFSVDTIKRQLDGMAAAKLNIFHWHLTDDQGWRLESRHYPKLHKLASNGHYYSREQIREVVDYARARGIVVVPEIDLPGHASAIAVAYPELMSAPGPYEPEERWGVHTPLLNPADERVYEFAGKILAEVAELFPFEYVHIGGDEVNPRDWLENPQIQALMRKQKLPEPADLHNYFNGRIAAILRKLDRRMIGWDEVLHENLASGTAVQSWRGPDALGNIARAGHPAILSTGFYLDQPQTAAYHYRNRLLLAPYEFRLAERETWQRRQFTLPRKRGSAIEGSFTLVEKPSGEMRGFIDFSGKSRRPLHSIDTRHGITRFELDTWMGPLEARLDLGGTKLRGDMLVGNVAYTAGGQLIGGSQLEGTSIPAALPAPRLSERQKQNILGGEAALWSEMVDENSIDLRLWPRAFAVAERLWSPRTLRDQASLYRRLPQVSRWAAESTGLKHRQQQREALAKLVSDDHFEAALVLSEALEPAHYYHRHHEKSVHESYSRRDPLNRFVDSLPAESFAVRELQKNIDQWLASPGAEYLQALDARLIRWRDSAETLRRPDQPDADIRRLAQQLYRVSDRGIALIELLQAGESPDADTAASIRAQLREAQQMHGEAVVAAAYPLERLLDASY</sequence>
<dbReference type="EMBL" id="JBHUJD010000010">
    <property type="protein sequence ID" value="MFD2310625.1"/>
    <property type="molecule type" value="Genomic_DNA"/>
</dbReference>
<dbReference type="Pfam" id="PF00728">
    <property type="entry name" value="Glyco_hydro_20"/>
    <property type="match status" value="2"/>
</dbReference>
<dbReference type="SUPFAM" id="SSF51445">
    <property type="entry name" value="(Trans)glycosidases"/>
    <property type="match status" value="1"/>
</dbReference>
<comment type="similarity">
    <text evidence="2">Belongs to the glycosyl hydrolase 20 family.</text>
</comment>
<dbReference type="PANTHER" id="PTHR22600">
    <property type="entry name" value="BETA-HEXOSAMINIDASE"/>
    <property type="match status" value="1"/>
</dbReference>
<dbReference type="Proteomes" id="UP001597425">
    <property type="component" value="Unassembled WGS sequence"/>
</dbReference>
<feature type="domain" description="Glycoside hydrolase family 20 catalytic" evidence="8">
    <location>
        <begin position="148"/>
        <end position="402"/>
    </location>
</feature>
<keyword evidence="4" id="KW-0378">Hydrolase</keyword>
<keyword evidence="11" id="KW-1185">Reference proteome</keyword>
<dbReference type="SUPFAM" id="SSF55545">
    <property type="entry name" value="beta-N-acetylhexosaminidase-like domain"/>
    <property type="match status" value="1"/>
</dbReference>
<comment type="catalytic activity">
    <reaction evidence="1">
        <text>Hydrolysis of terminal non-reducing N-acetyl-D-hexosamine residues in N-acetyl-beta-D-hexosaminides.</text>
        <dbReference type="EC" id="3.2.1.52"/>
    </reaction>
</comment>
<dbReference type="RefSeq" id="WP_265720709.1">
    <property type="nucleotide sequence ID" value="NZ_JAPIVK010000005.1"/>
</dbReference>
<dbReference type="EC" id="3.2.1.52" evidence="3"/>
<proteinExistence type="inferred from homology"/>
<accession>A0ABW5EE72</accession>
<evidence type="ECO:0000256" key="5">
    <source>
        <dbReference type="ARBA" id="ARBA00023295"/>
    </source>
</evidence>
<evidence type="ECO:0000256" key="7">
    <source>
        <dbReference type="ARBA" id="ARBA00033000"/>
    </source>
</evidence>
<feature type="domain" description="Glycoside hydrolase family 20 catalytic" evidence="8">
    <location>
        <begin position="535"/>
        <end position="578"/>
    </location>
</feature>
<name>A0ABW5EE72_9GAMM</name>
<dbReference type="InterPro" id="IPR029018">
    <property type="entry name" value="Hex-like_dom2"/>
</dbReference>
<evidence type="ECO:0000256" key="3">
    <source>
        <dbReference type="ARBA" id="ARBA00012663"/>
    </source>
</evidence>
<evidence type="ECO:0000313" key="11">
    <source>
        <dbReference type="Proteomes" id="UP001597425"/>
    </source>
</evidence>
<evidence type="ECO:0000313" key="10">
    <source>
        <dbReference type="EMBL" id="MFD2310625.1"/>
    </source>
</evidence>
<reference evidence="11" key="1">
    <citation type="journal article" date="2019" name="Int. J. Syst. Evol. Microbiol.">
        <title>The Global Catalogue of Microorganisms (GCM) 10K type strain sequencing project: providing services to taxonomists for standard genome sequencing and annotation.</title>
        <authorList>
            <consortium name="The Broad Institute Genomics Platform"/>
            <consortium name="The Broad Institute Genome Sequencing Center for Infectious Disease"/>
            <person name="Wu L."/>
            <person name="Ma J."/>
        </authorList>
    </citation>
    <scope>NUCLEOTIDE SEQUENCE [LARGE SCALE GENOMIC DNA]</scope>
    <source>
        <strain evidence="11">KCTC 12848</strain>
    </source>
</reference>
<evidence type="ECO:0000259" key="9">
    <source>
        <dbReference type="Pfam" id="PF02838"/>
    </source>
</evidence>
<evidence type="ECO:0000256" key="2">
    <source>
        <dbReference type="ARBA" id="ARBA00006285"/>
    </source>
</evidence>
<dbReference type="InterPro" id="IPR015883">
    <property type="entry name" value="Glyco_hydro_20_cat"/>
</dbReference>
<keyword evidence="5" id="KW-0326">Glycosidase</keyword>
<feature type="domain" description="Beta-hexosaminidase bacterial type N-terminal" evidence="9">
    <location>
        <begin position="15"/>
        <end position="145"/>
    </location>
</feature>
<organism evidence="10 11">
    <name type="scientific">Microbulbifer halophilus</name>
    <dbReference type="NCBI Taxonomy" id="453963"/>
    <lineage>
        <taxon>Bacteria</taxon>
        <taxon>Pseudomonadati</taxon>
        <taxon>Pseudomonadota</taxon>
        <taxon>Gammaproteobacteria</taxon>
        <taxon>Cellvibrionales</taxon>
        <taxon>Microbulbiferaceae</taxon>
        <taxon>Microbulbifer</taxon>
    </lineage>
</organism>
<evidence type="ECO:0000256" key="6">
    <source>
        <dbReference type="ARBA" id="ARBA00030512"/>
    </source>
</evidence>
<dbReference type="PANTHER" id="PTHR22600:SF57">
    <property type="entry name" value="BETA-N-ACETYLHEXOSAMINIDASE"/>
    <property type="match status" value="1"/>
</dbReference>
<evidence type="ECO:0000259" key="8">
    <source>
        <dbReference type="Pfam" id="PF00728"/>
    </source>
</evidence>
<evidence type="ECO:0000256" key="1">
    <source>
        <dbReference type="ARBA" id="ARBA00001231"/>
    </source>
</evidence>
<dbReference type="InterPro" id="IPR015882">
    <property type="entry name" value="HEX_bac_N"/>
</dbReference>
<dbReference type="InterPro" id="IPR025705">
    <property type="entry name" value="Beta_hexosaminidase_sua/sub"/>
</dbReference>
<dbReference type="Gene3D" id="3.30.379.10">
    <property type="entry name" value="Chitobiase/beta-hexosaminidase domain 2-like"/>
    <property type="match status" value="1"/>
</dbReference>